<dbReference type="EMBL" id="JARXYA010000005">
    <property type="protein sequence ID" value="MDH6503948.1"/>
    <property type="molecule type" value="Genomic_DNA"/>
</dbReference>
<dbReference type="AlphaFoldDB" id="A0AA43S5N1"/>
<evidence type="ECO:0000256" key="7">
    <source>
        <dbReference type="SAM" id="SignalP"/>
    </source>
</evidence>
<gene>
    <name evidence="9" type="ORF">M2127_001252</name>
</gene>
<keyword evidence="3 6" id="KW-0479">Metal-binding</keyword>
<keyword evidence="10" id="KW-1185">Reference proteome</keyword>
<feature type="chain" id="PRO_5041395538" evidence="7">
    <location>
        <begin position="21"/>
        <end position="120"/>
    </location>
</feature>
<dbReference type="Pfam" id="PF00034">
    <property type="entry name" value="Cytochrom_C"/>
    <property type="match status" value="1"/>
</dbReference>
<keyword evidence="5 6" id="KW-0408">Iron</keyword>
<keyword evidence="7" id="KW-0732">Signal</keyword>
<dbReference type="RefSeq" id="WP_277542416.1">
    <property type="nucleotide sequence ID" value="NZ_JAQFIK010000004.1"/>
</dbReference>
<evidence type="ECO:0000256" key="2">
    <source>
        <dbReference type="ARBA" id="ARBA00022617"/>
    </source>
</evidence>
<dbReference type="PROSITE" id="PS51007">
    <property type="entry name" value="CYTC"/>
    <property type="match status" value="1"/>
</dbReference>
<dbReference type="InterPro" id="IPR036909">
    <property type="entry name" value="Cyt_c-like_dom_sf"/>
</dbReference>
<accession>A0AA43S5N1</accession>
<dbReference type="GO" id="GO:0020037">
    <property type="term" value="F:heme binding"/>
    <property type="evidence" value="ECO:0007669"/>
    <property type="project" value="InterPro"/>
</dbReference>
<dbReference type="PRINTS" id="PR00604">
    <property type="entry name" value="CYTCHRMECIAB"/>
</dbReference>
<dbReference type="GO" id="GO:0009055">
    <property type="term" value="F:electron transfer activity"/>
    <property type="evidence" value="ECO:0007669"/>
    <property type="project" value="InterPro"/>
</dbReference>
<dbReference type="SUPFAM" id="SSF46626">
    <property type="entry name" value="Cytochrome c"/>
    <property type="match status" value="1"/>
</dbReference>
<dbReference type="PANTHER" id="PTHR11961">
    <property type="entry name" value="CYTOCHROME C"/>
    <property type="match status" value="1"/>
</dbReference>
<evidence type="ECO:0000256" key="1">
    <source>
        <dbReference type="ARBA" id="ARBA00022448"/>
    </source>
</evidence>
<organism evidence="9 10">
    <name type="scientific">Polynucleobacter sphagniphilus</name>
    <dbReference type="NCBI Taxonomy" id="1743169"/>
    <lineage>
        <taxon>Bacteria</taxon>
        <taxon>Pseudomonadati</taxon>
        <taxon>Pseudomonadota</taxon>
        <taxon>Betaproteobacteria</taxon>
        <taxon>Burkholderiales</taxon>
        <taxon>Burkholderiaceae</taxon>
        <taxon>Polynucleobacter</taxon>
    </lineage>
</organism>
<dbReference type="GO" id="GO:0046872">
    <property type="term" value="F:metal ion binding"/>
    <property type="evidence" value="ECO:0007669"/>
    <property type="project" value="UniProtKB-KW"/>
</dbReference>
<evidence type="ECO:0000259" key="8">
    <source>
        <dbReference type="PROSITE" id="PS51007"/>
    </source>
</evidence>
<comment type="caution">
    <text evidence="9">The sequence shown here is derived from an EMBL/GenBank/DDBJ whole genome shotgun (WGS) entry which is preliminary data.</text>
</comment>
<dbReference type="InterPro" id="IPR002327">
    <property type="entry name" value="Cyt_c_1A/1B"/>
</dbReference>
<evidence type="ECO:0000313" key="10">
    <source>
        <dbReference type="Proteomes" id="UP001161160"/>
    </source>
</evidence>
<proteinExistence type="predicted"/>
<name>A0AA43S5N1_9BURK</name>
<evidence type="ECO:0000313" key="9">
    <source>
        <dbReference type="EMBL" id="MDH6503948.1"/>
    </source>
</evidence>
<dbReference type="Gene3D" id="1.10.760.10">
    <property type="entry name" value="Cytochrome c-like domain"/>
    <property type="match status" value="1"/>
</dbReference>
<feature type="signal peptide" evidence="7">
    <location>
        <begin position="1"/>
        <end position="20"/>
    </location>
</feature>
<sequence>MRYFSSSLFLLCLFSQASFAQDVAAGKNAFQECVACHSIKPGENLLGPSLAGVYGRQAGTVEGFRYSSALKKSGITWDESSLDQYIANPQALVPGSRMPYSGMADEAERKNLIAYLKTLN</sequence>
<keyword evidence="2 6" id="KW-0349">Heme</keyword>
<keyword evidence="4" id="KW-0249">Electron transport</keyword>
<evidence type="ECO:0000256" key="3">
    <source>
        <dbReference type="ARBA" id="ARBA00022723"/>
    </source>
</evidence>
<keyword evidence="1" id="KW-0813">Transport</keyword>
<evidence type="ECO:0000256" key="4">
    <source>
        <dbReference type="ARBA" id="ARBA00022982"/>
    </source>
</evidence>
<evidence type="ECO:0000256" key="5">
    <source>
        <dbReference type="ARBA" id="ARBA00023004"/>
    </source>
</evidence>
<protein>
    <submittedName>
        <fullName evidence="9">Cytochrome c</fullName>
    </submittedName>
</protein>
<dbReference type="InterPro" id="IPR009056">
    <property type="entry name" value="Cyt_c-like_dom"/>
</dbReference>
<feature type="domain" description="Cytochrome c" evidence="8">
    <location>
        <begin position="21"/>
        <end position="120"/>
    </location>
</feature>
<dbReference type="Proteomes" id="UP001161160">
    <property type="component" value="Unassembled WGS sequence"/>
</dbReference>
<evidence type="ECO:0000256" key="6">
    <source>
        <dbReference type="PROSITE-ProRule" id="PRU00433"/>
    </source>
</evidence>
<reference evidence="9" key="1">
    <citation type="submission" date="2023-04" db="EMBL/GenBank/DDBJ databases">
        <title>Genome Encyclopedia of Bacteria and Archaea VI: Functional Genomics of Type Strains.</title>
        <authorList>
            <person name="Whitman W."/>
        </authorList>
    </citation>
    <scope>NUCLEOTIDE SEQUENCE</scope>
    <source>
        <strain evidence="9">Enz.4-51</strain>
    </source>
</reference>